<accession>A0A7S0CNT5</accession>
<dbReference type="Pfam" id="PF00010">
    <property type="entry name" value="HLH"/>
    <property type="match status" value="1"/>
</dbReference>
<dbReference type="EMBL" id="HBEM01001088">
    <property type="protein sequence ID" value="CAD8429525.1"/>
    <property type="molecule type" value="Transcribed_RNA"/>
</dbReference>
<organism evidence="3">
    <name type="scientific">Amorphochlora amoebiformis</name>
    <dbReference type="NCBI Taxonomy" id="1561963"/>
    <lineage>
        <taxon>Eukaryota</taxon>
        <taxon>Sar</taxon>
        <taxon>Rhizaria</taxon>
        <taxon>Cercozoa</taxon>
        <taxon>Chlorarachniophyceae</taxon>
        <taxon>Amorphochlora</taxon>
    </lineage>
</organism>
<feature type="compositionally biased region" description="Pro residues" evidence="1">
    <location>
        <begin position="302"/>
        <end position="313"/>
    </location>
</feature>
<feature type="compositionally biased region" description="Polar residues" evidence="1">
    <location>
        <begin position="330"/>
        <end position="370"/>
    </location>
</feature>
<dbReference type="Gene3D" id="4.10.280.10">
    <property type="entry name" value="Helix-loop-helix DNA-binding domain"/>
    <property type="match status" value="1"/>
</dbReference>
<feature type="domain" description="BHLH" evidence="2">
    <location>
        <begin position="159"/>
        <end position="211"/>
    </location>
</feature>
<dbReference type="InterPro" id="IPR011598">
    <property type="entry name" value="bHLH_dom"/>
</dbReference>
<evidence type="ECO:0000256" key="1">
    <source>
        <dbReference type="SAM" id="MobiDB-lite"/>
    </source>
</evidence>
<feature type="region of interest" description="Disordered" evidence="1">
    <location>
        <begin position="240"/>
        <end position="375"/>
    </location>
</feature>
<dbReference type="AlphaFoldDB" id="A0A7S0CNT5"/>
<name>A0A7S0CNT5_9EUKA</name>
<feature type="compositionally biased region" description="Polar residues" evidence="1">
    <location>
        <begin position="244"/>
        <end position="256"/>
    </location>
</feature>
<proteinExistence type="predicted"/>
<feature type="compositionally biased region" description="Low complexity" evidence="1">
    <location>
        <begin position="125"/>
        <end position="134"/>
    </location>
</feature>
<dbReference type="SUPFAM" id="SSF47459">
    <property type="entry name" value="HLH, helix-loop-helix DNA-binding domain"/>
    <property type="match status" value="1"/>
</dbReference>
<feature type="region of interest" description="Disordered" evidence="1">
    <location>
        <begin position="81"/>
        <end position="172"/>
    </location>
</feature>
<evidence type="ECO:0000313" key="3">
    <source>
        <dbReference type="EMBL" id="CAD8429525.1"/>
    </source>
</evidence>
<dbReference type="SMART" id="SM00353">
    <property type="entry name" value="HLH"/>
    <property type="match status" value="1"/>
</dbReference>
<dbReference type="GO" id="GO:0046983">
    <property type="term" value="F:protein dimerization activity"/>
    <property type="evidence" value="ECO:0007669"/>
    <property type="project" value="InterPro"/>
</dbReference>
<sequence length="402" mass="44308">MNSSAVGRRAVMAAMPFDAKNPASIPPPPTQAIPRAQRIQGKGFPFGGVNHFSLQSVAPASHGREYKTGLASRIQTTCTGLPFTAQPSPDPEHAQFHTPPQCRPGTAGVMPARTAKTEPPDSMEVSSSKSSSVSPGRREVMSNEDKLSDSQKIAEAKANRKKRKNDREKKRRLEINEKLERLARTLGLSDSKAKSEKYAVLAEAVSVINSLRERNLELRNDKAQLRDELLNLTRCLQSAFPRDQTPQIPPLQQFSPQTRQQQNRNQHQRKQRDRQPQSSSSSRVPYARTQQLSSQNPSFDSPSPPRNSPPPTPSITNSFLPPLEAPSPPRSQTTSHLPNDLSSLSPFSYPPGNSQQTIPDATPDQGTNGLLDTGDQDPLINLFHLEEPNQVMDLPAADELFF</sequence>
<evidence type="ECO:0000259" key="2">
    <source>
        <dbReference type="PROSITE" id="PS50888"/>
    </source>
</evidence>
<gene>
    <name evidence="3" type="ORF">LAMO00422_LOCUS786</name>
</gene>
<dbReference type="PROSITE" id="PS50888">
    <property type="entry name" value="BHLH"/>
    <property type="match status" value="1"/>
</dbReference>
<protein>
    <recommendedName>
        <fullName evidence="2">BHLH domain-containing protein</fullName>
    </recommendedName>
</protein>
<reference evidence="3" key="1">
    <citation type="submission" date="2021-01" db="EMBL/GenBank/DDBJ databases">
        <authorList>
            <person name="Corre E."/>
            <person name="Pelletier E."/>
            <person name="Niang G."/>
            <person name="Scheremetjew M."/>
            <person name="Finn R."/>
            <person name="Kale V."/>
            <person name="Holt S."/>
            <person name="Cochrane G."/>
            <person name="Meng A."/>
            <person name="Brown T."/>
            <person name="Cohen L."/>
        </authorList>
    </citation>
    <scope>NUCLEOTIDE SEQUENCE</scope>
    <source>
        <strain evidence="3">CCMP2058</strain>
    </source>
</reference>
<feature type="compositionally biased region" description="Basic and acidic residues" evidence="1">
    <location>
        <begin position="136"/>
        <end position="158"/>
    </location>
</feature>
<dbReference type="InterPro" id="IPR036638">
    <property type="entry name" value="HLH_DNA-bd_sf"/>
</dbReference>